<sequence length="95" mass="10567">MTADNSDIPAIRKFKSFIIQDIKNRFKVDDKELDDTCKQATTIATFLDPKGVKSYADIDQCNLSKSTQNQASGTASQETEAESSACKRSRLNQED</sequence>
<evidence type="ECO:0000256" key="1">
    <source>
        <dbReference type="SAM" id="MobiDB-lite"/>
    </source>
</evidence>
<organism evidence="2 3">
    <name type="scientific">Tegillarca granosa</name>
    <name type="common">Malaysian cockle</name>
    <name type="synonym">Anadara granosa</name>
    <dbReference type="NCBI Taxonomy" id="220873"/>
    <lineage>
        <taxon>Eukaryota</taxon>
        <taxon>Metazoa</taxon>
        <taxon>Spiralia</taxon>
        <taxon>Lophotrochozoa</taxon>
        <taxon>Mollusca</taxon>
        <taxon>Bivalvia</taxon>
        <taxon>Autobranchia</taxon>
        <taxon>Pteriomorphia</taxon>
        <taxon>Arcoida</taxon>
        <taxon>Arcoidea</taxon>
        <taxon>Arcidae</taxon>
        <taxon>Tegillarca</taxon>
    </lineage>
</organism>
<gene>
    <name evidence="2" type="ORF">KUTeg_011799</name>
</gene>
<reference evidence="2 3" key="1">
    <citation type="submission" date="2022-12" db="EMBL/GenBank/DDBJ databases">
        <title>Chromosome-level genome of Tegillarca granosa.</title>
        <authorList>
            <person name="Kim J."/>
        </authorList>
    </citation>
    <scope>NUCLEOTIDE SEQUENCE [LARGE SCALE GENOMIC DNA]</scope>
    <source>
        <strain evidence="2">Teg-2019</strain>
        <tissue evidence="2">Adductor muscle</tissue>
    </source>
</reference>
<accession>A0ABQ9EXP2</accession>
<comment type="caution">
    <text evidence="2">The sequence shown here is derived from an EMBL/GenBank/DDBJ whole genome shotgun (WGS) entry which is preliminary data.</text>
</comment>
<name>A0ABQ9EXP2_TEGGR</name>
<dbReference type="EMBL" id="JARBDR010000640">
    <property type="protein sequence ID" value="KAJ8309934.1"/>
    <property type="molecule type" value="Genomic_DNA"/>
</dbReference>
<protein>
    <submittedName>
        <fullName evidence="2">Uncharacterized protein</fullName>
    </submittedName>
</protein>
<evidence type="ECO:0000313" key="2">
    <source>
        <dbReference type="EMBL" id="KAJ8309934.1"/>
    </source>
</evidence>
<feature type="non-terminal residue" evidence="2">
    <location>
        <position position="95"/>
    </location>
</feature>
<dbReference type="Proteomes" id="UP001217089">
    <property type="component" value="Unassembled WGS sequence"/>
</dbReference>
<feature type="region of interest" description="Disordered" evidence="1">
    <location>
        <begin position="66"/>
        <end position="95"/>
    </location>
</feature>
<feature type="compositionally biased region" description="Polar residues" evidence="1">
    <location>
        <begin position="66"/>
        <end position="78"/>
    </location>
</feature>
<proteinExistence type="predicted"/>
<evidence type="ECO:0000313" key="3">
    <source>
        <dbReference type="Proteomes" id="UP001217089"/>
    </source>
</evidence>
<keyword evidence="3" id="KW-1185">Reference proteome</keyword>